<keyword evidence="3" id="KW-1185">Reference proteome</keyword>
<dbReference type="Proteomes" id="UP001549257">
    <property type="component" value="Unassembled WGS sequence"/>
</dbReference>
<evidence type="ECO:0000313" key="2">
    <source>
        <dbReference type="EMBL" id="MET4583973.1"/>
    </source>
</evidence>
<gene>
    <name evidence="2" type="ORF">ABIE21_003504</name>
</gene>
<dbReference type="PANTHER" id="PTHR43685:SF11">
    <property type="entry name" value="GLYCOSYLTRANSFERASE TAGX-RELATED"/>
    <property type="match status" value="1"/>
</dbReference>
<reference evidence="2 3" key="1">
    <citation type="submission" date="2024-06" db="EMBL/GenBank/DDBJ databases">
        <title>Sorghum-associated microbial communities from plants grown in Nebraska, USA.</title>
        <authorList>
            <person name="Schachtman D."/>
        </authorList>
    </citation>
    <scope>NUCLEOTIDE SEQUENCE [LARGE SCALE GENOMIC DNA]</scope>
    <source>
        <strain evidence="2 3">2857</strain>
    </source>
</reference>
<dbReference type="Pfam" id="PF00535">
    <property type="entry name" value="Glycos_transf_2"/>
    <property type="match status" value="1"/>
</dbReference>
<sequence length="386" mass="42667">MRLSLPREAPPASITVVVPCYRYGHYLRRIVDSVLEQHDVHARVIIVDDASPDDSADVARAIAAEDDRVTLLAHEKNKGHIATYNDGFGLVETEFVTLVSADDLVAPGALGRATRLMTAHPGVGVVYGPVIDFVGDDTPTGEYRWGRETWSVWGGHEWFATLTRRGRNRILSPEAVMRTAAMREVGPYNAALPHSGDLEYWLRTAARWDVGRVNGRAQAYYRVHGANMHLEHFDATAEDLRQRELAFAAIAGRDLPAPLDGPREHRRARMALAREALLDARRRLDRGADSESVRPLVEFAVEIVPGIRATGAARAVDRRVRRADAGLSPSRAQRALEFAYSQVDRVRWKGRNVLGIGNVAKHLAPTPAHRSATTIIAASAAQEERR</sequence>
<accession>A0ABV2QSC1</accession>
<dbReference type="SUPFAM" id="SSF53448">
    <property type="entry name" value="Nucleotide-diphospho-sugar transferases"/>
    <property type="match status" value="1"/>
</dbReference>
<name>A0ABV2QSC1_9MICO</name>
<evidence type="ECO:0000259" key="1">
    <source>
        <dbReference type="Pfam" id="PF00535"/>
    </source>
</evidence>
<organism evidence="2 3">
    <name type="scientific">Conyzicola nivalis</name>
    <dbReference type="NCBI Taxonomy" id="1477021"/>
    <lineage>
        <taxon>Bacteria</taxon>
        <taxon>Bacillati</taxon>
        <taxon>Actinomycetota</taxon>
        <taxon>Actinomycetes</taxon>
        <taxon>Micrococcales</taxon>
        <taxon>Microbacteriaceae</taxon>
        <taxon>Conyzicola</taxon>
    </lineage>
</organism>
<dbReference type="RefSeq" id="WP_354026133.1">
    <property type="nucleotide sequence ID" value="NZ_JBEPSJ010000005.1"/>
</dbReference>
<feature type="domain" description="Glycosyltransferase 2-like" evidence="1">
    <location>
        <begin position="15"/>
        <end position="158"/>
    </location>
</feature>
<proteinExistence type="predicted"/>
<dbReference type="InterPro" id="IPR050834">
    <property type="entry name" value="Glycosyltransf_2"/>
</dbReference>
<evidence type="ECO:0000313" key="3">
    <source>
        <dbReference type="Proteomes" id="UP001549257"/>
    </source>
</evidence>
<dbReference type="CDD" id="cd00761">
    <property type="entry name" value="Glyco_tranf_GTA_type"/>
    <property type="match status" value="1"/>
</dbReference>
<dbReference type="Gene3D" id="3.90.550.10">
    <property type="entry name" value="Spore Coat Polysaccharide Biosynthesis Protein SpsA, Chain A"/>
    <property type="match status" value="1"/>
</dbReference>
<dbReference type="InterPro" id="IPR001173">
    <property type="entry name" value="Glyco_trans_2-like"/>
</dbReference>
<dbReference type="EMBL" id="JBEPSJ010000005">
    <property type="protein sequence ID" value="MET4583973.1"/>
    <property type="molecule type" value="Genomic_DNA"/>
</dbReference>
<protein>
    <recommendedName>
        <fullName evidence="1">Glycosyltransferase 2-like domain-containing protein</fullName>
    </recommendedName>
</protein>
<dbReference type="PANTHER" id="PTHR43685">
    <property type="entry name" value="GLYCOSYLTRANSFERASE"/>
    <property type="match status" value="1"/>
</dbReference>
<comment type="caution">
    <text evidence="2">The sequence shown here is derived from an EMBL/GenBank/DDBJ whole genome shotgun (WGS) entry which is preliminary data.</text>
</comment>
<dbReference type="InterPro" id="IPR029044">
    <property type="entry name" value="Nucleotide-diphossugar_trans"/>
</dbReference>